<dbReference type="PANTHER" id="PTHR33327:SF3">
    <property type="entry name" value="RNA-DIRECTED DNA POLYMERASE"/>
    <property type="match status" value="1"/>
</dbReference>
<feature type="compositionally biased region" description="Basic residues" evidence="1">
    <location>
        <begin position="240"/>
        <end position="261"/>
    </location>
</feature>
<evidence type="ECO:0000313" key="3">
    <source>
        <dbReference type="Proteomes" id="UP001652740"/>
    </source>
</evidence>
<evidence type="ECO:0000256" key="1">
    <source>
        <dbReference type="SAM" id="MobiDB-lite"/>
    </source>
</evidence>
<dbReference type="InParanoid" id="A0A6J1X320"/>
<feature type="domain" description="DUF7041" evidence="2">
    <location>
        <begin position="48"/>
        <end position="131"/>
    </location>
</feature>
<dbReference type="GeneID" id="113522363"/>
<accession>A0A6J1X320</accession>
<dbReference type="OrthoDB" id="6260718at2759"/>
<keyword evidence="3" id="KW-1185">Reference proteome</keyword>
<evidence type="ECO:0000259" key="2">
    <source>
        <dbReference type="Pfam" id="PF23055"/>
    </source>
</evidence>
<dbReference type="PANTHER" id="PTHR33327">
    <property type="entry name" value="ENDONUCLEASE"/>
    <property type="match status" value="1"/>
</dbReference>
<dbReference type="AlphaFoldDB" id="A0A6J1X320"/>
<gene>
    <name evidence="4" type="primary">LOC113522363</name>
</gene>
<feature type="region of interest" description="Disordered" evidence="1">
    <location>
        <begin position="1"/>
        <end position="27"/>
    </location>
</feature>
<protein>
    <submittedName>
        <fullName evidence="4">Uncharacterized protein LOC113522363</fullName>
    </submittedName>
</protein>
<dbReference type="Proteomes" id="UP001652740">
    <property type="component" value="Unplaced"/>
</dbReference>
<sequence length="301" mass="34203">MSDSSDSNKTSQFQDGHSEKVTFRRTPKVRVSTARQMTSDISTINLKVPVFAPDDPEIWFALLEGQFNLHNITDDSDKFTYVTSSLDVQHAKAVKDIILNPPASKRYDKIKTELIKRLSASHERKVKQLLTHEELGDRKPSQFLRHLQDLAGSSVPEDLLRTIWSNRLPQSIQTVLASQTTHSLEQLSDLADRIQEITTPCHVAATSSSMSSSNSSSREIAELKKMVEHLALKLEEHTKASHRPSHRSRTPRRRHSSRQRSRSNSSYRKFPICWYHSMHGADARKCLKPCDYKAGNSMGSR</sequence>
<dbReference type="RefSeq" id="XP_026763839.1">
    <property type="nucleotide sequence ID" value="XM_026908038.1"/>
</dbReference>
<name>A0A6J1X320_GALME</name>
<dbReference type="Pfam" id="PF23055">
    <property type="entry name" value="DUF7041"/>
    <property type="match status" value="1"/>
</dbReference>
<feature type="region of interest" description="Disordered" evidence="1">
    <location>
        <begin position="235"/>
        <end position="264"/>
    </location>
</feature>
<evidence type="ECO:0000313" key="4">
    <source>
        <dbReference type="RefSeq" id="XP_026763839.1"/>
    </source>
</evidence>
<feature type="compositionally biased region" description="Polar residues" evidence="1">
    <location>
        <begin position="1"/>
        <end position="15"/>
    </location>
</feature>
<dbReference type="KEGG" id="gmw:113522363"/>
<reference evidence="4" key="1">
    <citation type="submission" date="2025-08" db="UniProtKB">
        <authorList>
            <consortium name="RefSeq"/>
        </authorList>
    </citation>
    <scope>IDENTIFICATION</scope>
    <source>
        <tissue evidence="4">Whole larvae</tissue>
    </source>
</reference>
<dbReference type="InterPro" id="IPR055469">
    <property type="entry name" value="DUF7041"/>
</dbReference>
<organism evidence="3 4">
    <name type="scientific">Galleria mellonella</name>
    <name type="common">Greater wax moth</name>
    <dbReference type="NCBI Taxonomy" id="7137"/>
    <lineage>
        <taxon>Eukaryota</taxon>
        <taxon>Metazoa</taxon>
        <taxon>Ecdysozoa</taxon>
        <taxon>Arthropoda</taxon>
        <taxon>Hexapoda</taxon>
        <taxon>Insecta</taxon>
        <taxon>Pterygota</taxon>
        <taxon>Neoptera</taxon>
        <taxon>Endopterygota</taxon>
        <taxon>Lepidoptera</taxon>
        <taxon>Glossata</taxon>
        <taxon>Ditrysia</taxon>
        <taxon>Pyraloidea</taxon>
        <taxon>Pyralidae</taxon>
        <taxon>Galleriinae</taxon>
        <taxon>Galleria</taxon>
    </lineage>
</organism>
<proteinExistence type="predicted"/>